<dbReference type="EnsemblMetazoa" id="AAEL027048-RA">
    <property type="protein sequence ID" value="AAEL027048-PA"/>
    <property type="gene ID" value="AAEL027048"/>
</dbReference>
<dbReference type="InterPro" id="IPR018114">
    <property type="entry name" value="TRYPSIN_HIS"/>
</dbReference>
<dbReference type="PRINTS" id="PR00722">
    <property type="entry name" value="CHYMOTRYPSIN"/>
</dbReference>
<dbReference type="PANTHER" id="PTHR24260:SF136">
    <property type="entry name" value="GH08193P-RELATED"/>
    <property type="match status" value="1"/>
</dbReference>
<proteinExistence type="inferred from homology"/>
<dbReference type="InterPro" id="IPR001254">
    <property type="entry name" value="Trypsin_dom"/>
</dbReference>
<reference evidence="5" key="1">
    <citation type="submission" date="2017-06" db="EMBL/GenBank/DDBJ databases">
        <title>Aedes aegypti genome working group (AGWG) sequencing and assembly.</title>
        <authorList>
            <consortium name="Aedes aegypti Genome Working Group (AGWG)"/>
            <person name="Matthews B.J."/>
        </authorList>
    </citation>
    <scope>NUCLEOTIDE SEQUENCE [LARGE SCALE GENOMIC DNA]</scope>
    <source>
        <strain evidence="5">LVP_AGWG</strain>
    </source>
</reference>
<evidence type="ECO:0000256" key="2">
    <source>
        <dbReference type="ARBA" id="ARBA00024195"/>
    </source>
</evidence>
<dbReference type="PROSITE" id="PS50240">
    <property type="entry name" value="TRYPSIN_DOM"/>
    <property type="match status" value="1"/>
</dbReference>
<reference evidence="4" key="2">
    <citation type="submission" date="2022-10" db="UniProtKB">
        <authorList>
            <consortium name="EnsemblMetazoa"/>
        </authorList>
    </citation>
    <scope>IDENTIFICATION</scope>
    <source>
        <strain evidence="4">LVP_AGWG</strain>
    </source>
</reference>
<organism evidence="4 5">
    <name type="scientific">Aedes aegypti</name>
    <name type="common">Yellowfever mosquito</name>
    <name type="synonym">Culex aegypti</name>
    <dbReference type="NCBI Taxonomy" id="7159"/>
    <lineage>
        <taxon>Eukaryota</taxon>
        <taxon>Metazoa</taxon>
        <taxon>Ecdysozoa</taxon>
        <taxon>Arthropoda</taxon>
        <taxon>Hexapoda</taxon>
        <taxon>Insecta</taxon>
        <taxon>Pterygota</taxon>
        <taxon>Neoptera</taxon>
        <taxon>Endopterygota</taxon>
        <taxon>Diptera</taxon>
        <taxon>Nematocera</taxon>
        <taxon>Culicoidea</taxon>
        <taxon>Culicidae</taxon>
        <taxon>Culicinae</taxon>
        <taxon>Aedini</taxon>
        <taxon>Aedes</taxon>
        <taxon>Stegomyia</taxon>
    </lineage>
</organism>
<dbReference type="AlphaFoldDB" id="A0A903VQ59"/>
<feature type="domain" description="Peptidase S1" evidence="3">
    <location>
        <begin position="14"/>
        <end position="171"/>
    </location>
</feature>
<evidence type="ECO:0000259" key="3">
    <source>
        <dbReference type="PROSITE" id="PS50240"/>
    </source>
</evidence>
<protein>
    <recommendedName>
        <fullName evidence="3">Peptidase S1 domain-containing protein</fullName>
    </recommendedName>
</protein>
<evidence type="ECO:0000313" key="5">
    <source>
        <dbReference type="Proteomes" id="UP000008820"/>
    </source>
</evidence>
<gene>
    <name evidence="4" type="primary">110680871</name>
</gene>
<dbReference type="Gene3D" id="2.40.10.10">
    <property type="entry name" value="Trypsin-like serine proteases"/>
    <property type="match status" value="2"/>
</dbReference>
<accession>A0A903VQ59</accession>
<dbReference type="GO" id="GO:0006508">
    <property type="term" value="P:proteolysis"/>
    <property type="evidence" value="ECO:0007669"/>
    <property type="project" value="InterPro"/>
</dbReference>
<sequence length="171" mass="19095">MVTNLAPVNGHGNVALFHRTLSGNEFDYQCGGTLVHKYLVLTAAHCVTQRSSKKPLAQGDILVKVGRFDISEQQEEQGRDHEVEQVLPHRDYKPLSFENDIAILKLKVPVIFTLLVQPICLWKRDDGIILPNVYRMPGTVVGWGLTENNTVASTLNQAQMPVVSYSRMLGK</sequence>
<dbReference type="FunFam" id="2.40.10.10:FF:000068">
    <property type="entry name" value="transmembrane protease serine 2"/>
    <property type="match status" value="1"/>
</dbReference>
<evidence type="ECO:0000256" key="1">
    <source>
        <dbReference type="ARBA" id="ARBA00023157"/>
    </source>
</evidence>
<dbReference type="Proteomes" id="UP000008820">
    <property type="component" value="Unassembled WGS sequence"/>
</dbReference>
<keyword evidence="5" id="KW-1185">Reference proteome</keyword>
<comment type="similarity">
    <text evidence="2">Belongs to the peptidase S1 family. CLIP subfamily.</text>
</comment>
<dbReference type="Pfam" id="PF00089">
    <property type="entry name" value="Trypsin"/>
    <property type="match status" value="1"/>
</dbReference>
<dbReference type="InterPro" id="IPR043504">
    <property type="entry name" value="Peptidase_S1_PA_chymotrypsin"/>
</dbReference>
<dbReference type="SMART" id="SM00020">
    <property type="entry name" value="Tryp_SPc"/>
    <property type="match status" value="1"/>
</dbReference>
<dbReference type="InterPro" id="IPR009003">
    <property type="entry name" value="Peptidase_S1_PA"/>
</dbReference>
<dbReference type="SUPFAM" id="SSF50494">
    <property type="entry name" value="Trypsin-like serine proteases"/>
    <property type="match status" value="1"/>
</dbReference>
<dbReference type="PROSITE" id="PS00134">
    <property type="entry name" value="TRYPSIN_HIS"/>
    <property type="match status" value="1"/>
</dbReference>
<dbReference type="OrthoDB" id="6380398at2759"/>
<keyword evidence="1" id="KW-1015">Disulfide bond</keyword>
<dbReference type="PANTHER" id="PTHR24260">
    <property type="match status" value="1"/>
</dbReference>
<evidence type="ECO:0000313" key="4">
    <source>
        <dbReference type="EnsemblMetazoa" id="AAEL027048-PA"/>
    </source>
</evidence>
<name>A0A903VQ59_AEDAE</name>
<dbReference type="InterPro" id="IPR051333">
    <property type="entry name" value="CLIP_Serine_Protease"/>
</dbReference>
<dbReference type="GO" id="GO:0004252">
    <property type="term" value="F:serine-type endopeptidase activity"/>
    <property type="evidence" value="ECO:0007669"/>
    <property type="project" value="InterPro"/>
</dbReference>
<dbReference type="InterPro" id="IPR001314">
    <property type="entry name" value="Peptidase_S1A"/>
</dbReference>